<dbReference type="GO" id="GO:0005886">
    <property type="term" value="C:plasma membrane"/>
    <property type="evidence" value="ECO:0007669"/>
    <property type="project" value="UniProtKB-SubCell"/>
</dbReference>
<dbReference type="GO" id="GO:0005304">
    <property type="term" value="F:L-valine transmembrane transporter activity"/>
    <property type="evidence" value="ECO:0007669"/>
    <property type="project" value="TreeGrafter"/>
</dbReference>
<keyword evidence="3" id="KW-0813">Transport</keyword>
<dbReference type="GO" id="GO:0015188">
    <property type="term" value="F:L-isoleucine transmembrane transporter activity"/>
    <property type="evidence" value="ECO:0007669"/>
    <property type="project" value="TreeGrafter"/>
</dbReference>
<organism evidence="10">
    <name type="scientific">uncultured spirochete</name>
    <dbReference type="NCBI Taxonomy" id="156406"/>
    <lineage>
        <taxon>Bacteria</taxon>
        <taxon>Pseudomonadati</taxon>
        <taxon>Spirochaetota</taxon>
        <taxon>Spirochaetia</taxon>
        <taxon>Spirochaetales</taxon>
        <taxon>environmental samples</taxon>
    </lineage>
</organism>
<feature type="transmembrane region" description="Helical" evidence="9">
    <location>
        <begin position="231"/>
        <end position="251"/>
    </location>
</feature>
<feature type="transmembrane region" description="Helical" evidence="9">
    <location>
        <begin position="191"/>
        <end position="210"/>
    </location>
</feature>
<feature type="transmembrane region" description="Helical" evidence="9">
    <location>
        <begin position="153"/>
        <end position="171"/>
    </location>
</feature>
<protein>
    <submittedName>
        <fullName evidence="10">Putative Branched-chain amino acid transport system carrier protein BraB</fullName>
    </submittedName>
</protein>
<evidence type="ECO:0000256" key="8">
    <source>
        <dbReference type="ARBA" id="ARBA00023136"/>
    </source>
</evidence>
<feature type="transmembrane region" description="Helical" evidence="9">
    <location>
        <begin position="280"/>
        <end position="305"/>
    </location>
</feature>
<keyword evidence="6" id="KW-0029">Amino-acid transport</keyword>
<dbReference type="AlphaFoldDB" id="A0A3P3XJG2"/>
<dbReference type="GO" id="GO:0015820">
    <property type="term" value="P:L-leucine transport"/>
    <property type="evidence" value="ECO:0007669"/>
    <property type="project" value="TreeGrafter"/>
</dbReference>
<evidence type="ECO:0000256" key="2">
    <source>
        <dbReference type="ARBA" id="ARBA00008540"/>
    </source>
</evidence>
<feature type="transmembrane region" description="Helical" evidence="9">
    <location>
        <begin position="123"/>
        <end position="141"/>
    </location>
</feature>
<feature type="transmembrane region" description="Helical" evidence="9">
    <location>
        <begin position="413"/>
        <end position="431"/>
    </location>
</feature>
<feature type="transmembrane region" description="Helical" evidence="9">
    <location>
        <begin position="317"/>
        <end position="338"/>
    </location>
</feature>
<evidence type="ECO:0000256" key="1">
    <source>
        <dbReference type="ARBA" id="ARBA00004651"/>
    </source>
</evidence>
<keyword evidence="7 9" id="KW-1133">Transmembrane helix</keyword>
<dbReference type="PANTHER" id="PTHR30588:SF0">
    <property type="entry name" value="BRANCHED-CHAIN AMINO ACID PERMEASE BRNQ"/>
    <property type="match status" value="1"/>
</dbReference>
<evidence type="ECO:0000256" key="3">
    <source>
        <dbReference type="ARBA" id="ARBA00022448"/>
    </source>
</evidence>
<proteinExistence type="inferred from homology"/>
<dbReference type="EMBL" id="FWDM01000022">
    <property type="protein sequence ID" value="SLM13582.1"/>
    <property type="molecule type" value="Genomic_DNA"/>
</dbReference>
<name>A0A3P3XJG2_9SPIR</name>
<keyword evidence="4" id="KW-1003">Cell membrane</keyword>
<evidence type="ECO:0000256" key="5">
    <source>
        <dbReference type="ARBA" id="ARBA00022692"/>
    </source>
</evidence>
<gene>
    <name evidence="10" type="ORF">SPIROBIBN47_290115</name>
</gene>
<keyword evidence="8 9" id="KW-0472">Membrane</keyword>
<sequence length="443" mass="46623">MADTKKQALSFGAVLVVSAAVFSGHFGVGDTIFPAMLGRTTGASWFIAALGYGVVNSFMVFLAYLAISRQNSSLFGLTSMVLGKGFAIAYTTIAVLIMGPVFILPRVSSATHEMAVAQFFPSIPIWVTLLVYFALNYYFAYNRSKVIDRIGKYLAPALIVFMIILVIKGIFAPLSAVASTGSSTAFSDGIINGYNTMNALGASIFGIWIINELKRRGIEDAKSRSSTIITIGIFAALALLLTSTGLTYLGASSGGLFPDAAIGVLSVKIAEGLLGYFGKIVFAVIIALACITTSVGLTSAAGDTFEQMSGGKIKYKFTVAASSIIGFLLGLIGLSKIVGYTVPWLMLIYPALVIIIIMSLFTDFLKVKLATQAGVLVAILFSIGDFLAGLGIANTPFSKLNAAMPLGKQGLAWLFPSIAAIVVFQIIAVIGRGKKAPDEAVKP</sequence>
<feature type="transmembrane region" description="Helical" evidence="9">
    <location>
        <begin position="43"/>
        <end position="67"/>
    </location>
</feature>
<dbReference type="GO" id="GO:0015818">
    <property type="term" value="P:isoleucine transport"/>
    <property type="evidence" value="ECO:0007669"/>
    <property type="project" value="TreeGrafter"/>
</dbReference>
<evidence type="ECO:0000256" key="4">
    <source>
        <dbReference type="ARBA" id="ARBA00022475"/>
    </source>
</evidence>
<evidence type="ECO:0000256" key="6">
    <source>
        <dbReference type="ARBA" id="ARBA00022970"/>
    </source>
</evidence>
<feature type="transmembrane region" description="Helical" evidence="9">
    <location>
        <begin position="344"/>
        <end position="361"/>
    </location>
</feature>
<feature type="transmembrane region" description="Helical" evidence="9">
    <location>
        <begin position="373"/>
        <end position="393"/>
    </location>
</feature>
<comment type="subcellular location">
    <subcellularLocation>
        <location evidence="1">Cell membrane</location>
        <topology evidence="1">Multi-pass membrane protein</topology>
    </subcellularLocation>
</comment>
<feature type="transmembrane region" description="Helical" evidence="9">
    <location>
        <begin position="74"/>
        <end position="103"/>
    </location>
</feature>
<comment type="similarity">
    <text evidence="2">Belongs to the branched chain amino acid transporter family.</text>
</comment>
<dbReference type="GO" id="GO:0015190">
    <property type="term" value="F:L-leucine transmembrane transporter activity"/>
    <property type="evidence" value="ECO:0007669"/>
    <property type="project" value="TreeGrafter"/>
</dbReference>
<dbReference type="PANTHER" id="PTHR30588">
    <property type="entry name" value="BRANCHED-CHAIN AMINO ACID TRANSPORT SYSTEM 2 CARRIER PROTEIN"/>
    <property type="match status" value="1"/>
</dbReference>
<keyword evidence="5 9" id="KW-0812">Transmembrane</keyword>
<reference evidence="10" key="1">
    <citation type="submission" date="2017-02" db="EMBL/GenBank/DDBJ databases">
        <authorList>
            <person name="Regsiter A."/>
            <person name="William W."/>
        </authorList>
    </citation>
    <scope>NUCLEOTIDE SEQUENCE</scope>
    <source>
        <strain evidence="10">Bib</strain>
    </source>
</reference>
<evidence type="ECO:0000313" key="10">
    <source>
        <dbReference type="EMBL" id="SLM13582.1"/>
    </source>
</evidence>
<evidence type="ECO:0000256" key="7">
    <source>
        <dbReference type="ARBA" id="ARBA00022989"/>
    </source>
</evidence>
<dbReference type="InterPro" id="IPR004685">
    <property type="entry name" value="Brnchd-chn_aa_trnsp_Livcs"/>
</dbReference>
<dbReference type="Pfam" id="PF05525">
    <property type="entry name" value="Branch_AA_trans"/>
    <property type="match status" value="1"/>
</dbReference>
<evidence type="ECO:0000256" key="9">
    <source>
        <dbReference type="SAM" id="Phobius"/>
    </source>
</evidence>
<accession>A0A3P3XJG2</accession>